<feature type="binding site" evidence="8">
    <location>
        <position position="173"/>
    </location>
    <ligand>
        <name>ATP</name>
        <dbReference type="ChEBI" id="CHEBI:30616"/>
    </ligand>
</feature>
<dbReference type="GO" id="GO:0006270">
    <property type="term" value="P:DNA replication initiation"/>
    <property type="evidence" value="ECO:0007669"/>
    <property type="project" value="UniProtKB-UniRule"/>
</dbReference>
<comment type="similarity">
    <text evidence="1 8 11">Belongs to the DnaA family.</text>
</comment>
<evidence type="ECO:0000259" key="12">
    <source>
        <dbReference type="SMART" id="SM00382"/>
    </source>
</evidence>
<dbReference type="Gene3D" id="3.30.300.180">
    <property type="match status" value="1"/>
</dbReference>
<comment type="caution">
    <text evidence="8">Lacks conserved residue(s) required for the propagation of feature annotation.</text>
</comment>
<keyword evidence="4 8" id="KW-0547">Nucleotide-binding</keyword>
<dbReference type="InterPro" id="IPR020591">
    <property type="entry name" value="Chromosome_initiator_DnaA-like"/>
</dbReference>
<sequence>MFMTHDELWNQALSEIEVNLTRANFITWFKQTAVANLQDGVVTLSVPNGFAKEWLKTKYHKFILRAVRNINHDVKDVDYIIGQYKPADVERKRPAYEKRHTSENTLGSAEFNEEFTLRDITIDPDTNLNPRYTFETFIVGSFNELAHAAARSIVKSLGGSYNPLFIYGGVGLGKTHLIQAVGNEVLKHAGKPRVLYVPTERFMGEVVEALSTQGMGRLKEKYRSVDLLIIDDIQFIGRTEKMQEEFFHIFNTLYQSNKQILISSDRHPKAIPTLEERLRSRFEGGMIADIGLPDRETRMMILKTKTETKGVVVPEEVLWFIADSIKTNIRELEGALNRVVISSKLANNPITLDETKKILAHTALEPRRFTSFKKVLRCVAEFYDLNEKELIDRSRRKEVVRPRQIAMYLLREDLKSSFPFIGEKLGKKDHTTVIHACKKITQELKNNPTLEEEIRAVREKMYSL</sequence>
<comment type="function">
    <text evidence="8 10">Plays an essential role in the initiation and regulation of chromosomal replication. ATP-DnaA binds to the origin of replication (oriC) to initiate formation of the DNA replication initiation complex once per cell cycle. Binds the DnaA box (a 9 base pair repeat at the origin) and separates the double-stranded (ds)DNA. Forms a right-handed helical filament on oriC DNA; dsDNA binds to the exterior of the filament while single-stranded (ss)DNA is stabiized in the filament's interior. The ATP-DnaA-oriC complex binds and stabilizes one strand of the AT-rich DNA unwinding element (DUE), permitting loading of DNA polymerase. After initiation quickly degrades to an ADP-DnaA complex that is not apt for DNA replication. Binds acidic phospholipids.</text>
</comment>
<reference evidence="14 15" key="1">
    <citation type="journal article" date="2016" name="Nat. Commun.">
        <title>Thousands of microbial genomes shed light on interconnected biogeochemical processes in an aquifer system.</title>
        <authorList>
            <person name="Anantharaman K."/>
            <person name="Brown C.T."/>
            <person name="Hug L.A."/>
            <person name="Sharon I."/>
            <person name="Castelle C.J."/>
            <person name="Probst A.J."/>
            <person name="Thomas B.C."/>
            <person name="Singh A."/>
            <person name="Wilkins M.J."/>
            <person name="Karaoz U."/>
            <person name="Brodie E.L."/>
            <person name="Williams K.H."/>
            <person name="Hubbard S.S."/>
            <person name="Banfield J.F."/>
        </authorList>
    </citation>
    <scope>NUCLEOTIDE SEQUENCE [LARGE SCALE GENOMIC DNA]</scope>
</reference>
<keyword evidence="3 8" id="KW-0235">DNA replication</keyword>
<dbReference type="InterPro" id="IPR010921">
    <property type="entry name" value="Trp_repressor/repl_initiator"/>
</dbReference>
<dbReference type="HAMAP" id="MF_00377">
    <property type="entry name" value="DnaA_bact"/>
    <property type="match status" value="1"/>
</dbReference>
<dbReference type="InterPro" id="IPR024633">
    <property type="entry name" value="DnaA_N_dom"/>
</dbReference>
<dbReference type="Gene3D" id="1.10.1750.10">
    <property type="match status" value="1"/>
</dbReference>
<dbReference type="PRINTS" id="PR00051">
    <property type="entry name" value="DNAA"/>
</dbReference>
<comment type="subunit">
    <text evidence="8">Oligomerizes as a right-handed, spiral filament on DNA at oriC.</text>
</comment>
<dbReference type="InterPro" id="IPR018312">
    <property type="entry name" value="Chromosome_initiator_DnaA_CS"/>
</dbReference>
<accession>A0A1G2KMP0</accession>
<keyword evidence="7 8" id="KW-0238">DNA-binding</keyword>
<evidence type="ECO:0000256" key="8">
    <source>
        <dbReference type="HAMAP-Rule" id="MF_00377"/>
    </source>
</evidence>
<dbReference type="SMART" id="SM00382">
    <property type="entry name" value="AAA"/>
    <property type="match status" value="1"/>
</dbReference>
<keyword evidence="2 8" id="KW-0963">Cytoplasm</keyword>
<organism evidence="14 15">
    <name type="scientific">Candidatus Sungbacteria bacterium RIFCSPHIGHO2_02_FULL_49_12</name>
    <dbReference type="NCBI Taxonomy" id="1802271"/>
    <lineage>
        <taxon>Bacteria</taxon>
        <taxon>Candidatus Sungiibacteriota</taxon>
    </lineage>
</organism>
<proteinExistence type="inferred from homology"/>
<evidence type="ECO:0000259" key="13">
    <source>
        <dbReference type="SMART" id="SM00760"/>
    </source>
</evidence>
<dbReference type="EMBL" id="MHQJ01000039">
    <property type="protein sequence ID" value="OHA00695.1"/>
    <property type="molecule type" value="Genomic_DNA"/>
</dbReference>
<dbReference type="Gene3D" id="1.10.8.60">
    <property type="match status" value="1"/>
</dbReference>
<dbReference type="AlphaFoldDB" id="A0A1G2KMP0"/>
<dbReference type="Proteomes" id="UP000177362">
    <property type="component" value="Unassembled WGS sequence"/>
</dbReference>
<dbReference type="GO" id="GO:0003688">
    <property type="term" value="F:DNA replication origin binding"/>
    <property type="evidence" value="ECO:0007669"/>
    <property type="project" value="UniProtKB-UniRule"/>
</dbReference>
<dbReference type="CDD" id="cd00009">
    <property type="entry name" value="AAA"/>
    <property type="match status" value="1"/>
</dbReference>
<comment type="subcellular location">
    <subcellularLocation>
        <location evidence="8">Cytoplasm</location>
    </subcellularLocation>
</comment>
<evidence type="ECO:0000256" key="7">
    <source>
        <dbReference type="ARBA" id="ARBA00023125"/>
    </source>
</evidence>
<evidence type="ECO:0000313" key="14">
    <source>
        <dbReference type="EMBL" id="OHA00695.1"/>
    </source>
</evidence>
<dbReference type="STRING" id="1802271.A3C11_01600"/>
<feature type="domain" description="AAA+ ATPase" evidence="12">
    <location>
        <begin position="160"/>
        <end position="292"/>
    </location>
</feature>
<dbReference type="GO" id="GO:0006275">
    <property type="term" value="P:regulation of DNA replication"/>
    <property type="evidence" value="ECO:0007669"/>
    <property type="project" value="UniProtKB-UniRule"/>
</dbReference>
<evidence type="ECO:0000256" key="11">
    <source>
        <dbReference type="RuleBase" id="RU004227"/>
    </source>
</evidence>
<dbReference type="NCBIfam" id="TIGR00362">
    <property type="entry name" value="DnaA"/>
    <property type="match status" value="1"/>
</dbReference>
<dbReference type="SUPFAM" id="SSF48295">
    <property type="entry name" value="TrpR-like"/>
    <property type="match status" value="1"/>
</dbReference>
<evidence type="ECO:0000256" key="1">
    <source>
        <dbReference type="ARBA" id="ARBA00006583"/>
    </source>
</evidence>
<dbReference type="SUPFAM" id="SSF52540">
    <property type="entry name" value="P-loop containing nucleoside triphosphate hydrolases"/>
    <property type="match status" value="1"/>
</dbReference>
<evidence type="ECO:0000256" key="10">
    <source>
        <dbReference type="RuleBase" id="RU000577"/>
    </source>
</evidence>
<dbReference type="PROSITE" id="PS01008">
    <property type="entry name" value="DNAA"/>
    <property type="match status" value="1"/>
</dbReference>
<name>A0A1G2KMP0_9BACT</name>
<feature type="binding site" evidence="8">
    <location>
        <position position="171"/>
    </location>
    <ligand>
        <name>ATP</name>
        <dbReference type="ChEBI" id="CHEBI:30616"/>
    </ligand>
</feature>
<dbReference type="InterPro" id="IPR003593">
    <property type="entry name" value="AAA+_ATPase"/>
</dbReference>
<dbReference type="PANTHER" id="PTHR30050:SF2">
    <property type="entry name" value="CHROMOSOMAL REPLICATION INITIATOR PROTEIN DNAA"/>
    <property type="match status" value="1"/>
</dbReference>
<dbReference type="Pfam" id="PF11638">
    <property type="entry name" value="DnaA_N"/>
    <property type="match status" value="1"/>
</dbReference>
<feature type="binding site" evidence="8">
    <location>
        <position position="175"/>
    </location>
    <ligand>
        <name>ATP</name>
        <dbReference type="ChEBI" id="CHEBI:30616"/>
    </ligand>
</feature>
<dbReference type="InterPro" id="IPR038454">
    <property type="entry name" value="DnaA_N_sf"/>
</dbReference>
<comment type="domain">
    <text evidence="8">Domain I is involved in oligomerization and binding regulators, domain II is flexibile and of varying length in different bacteria, domain III forms the AAA+ region, while domain IV binds dsDNA.</text>
</comment>
<protein>
    <recommendedName>
        <fullName evidence="8 9">Chromosomal replication initiator protein DnaA</fullName>
    </recommendedName>
</protein>
<evidence type="ECO:0000256" key="4">
    <source>
        <dbReference type="ARBA" id="ARBA00022741"/>
    </source>
</evidence>
<dbReference type="Pfam" id="PF08299">
    <property type="entry name" value="Bac_DnaA_C"/>
    <property type="match status" value="1"/>
</dbReference>
<evidence type="ECO:0000256" key="2">
    <source>
        <dbReference type="ARBA" id="ARBA00022490"/>
    </source>
</evidence>
<dbReference type="Gene3D" id="3.40.50.300">
    <property type="entry name" value="P-loop containing nucleotide triphosphate hydrolases"/>
    <property type="match status" value="1"/>
</dbReference>
<dbReference type="GO" id="GO:0005524">
    <property type="term" value="F:ATP binding"/>
    <property type="evidence" value="ECO:0007669"/>
    <property type="project" value="UniProtKB-UniRule"/>
</dbReference>
<feature type="region of interest" description="Domain I, interacts with DnaA modulators" evidence="8">
    <location>
        <begin position="1"/>
        <end position="94"/>
    </location>
</feature>
<keyword evidence="6 8" id="KW-0446">Lipid-binding</keyword>
<evidence type="ECO:0000256" key="3">
    <source>
        <dbReference type="ARBA" id="ARBA00022705"/>
    </source>
</evidence>
<evidence type="ECO:0000256" key="6">
    <source>
        <dbReference type="ARBA" id="ARBA00023121"/>
    </source>
</evidence>
<feature type="region of interest" description="Domain IV, binds dsDNA" evidence="8">
    <location>
        <begin position="344"/>
        <end position="464"/>
    </location>
</feature>
<evidence type="ECO:0000256" key="9">
    <source>
        <dbReference type="NCBIfam" id="TIGR00362"/>
    </source>
</evidence>
<dbReference type="Pfam" id="PF00308">
    <property type="entry name" value="Bac_DnaA"/>
    <property type="match status" value="1"/>
</dbReference>
<dbReference type="InterPro" id="IPR001957">
    <property type="entry name" value="Chromosome_initiator_DnaA"/>
</dbReference>
<evidence type="ECO:0000313" key="15">
    <source>
        <dbReference type="Proteomes" id="UP000177362"/>
    </source>
</evidence>
<dbReference type="GO" id="GO:0005886">
    <property type="term" value="C:plasma membrane"/>
    <property type="evidence" value="ECO:0007669"/>
    <property type="project" value="TreeGrafter"/>
</dbReference>
<dbReference type="InterPro" id="IPR013159">
    <property type="entry name" value="DnaA_C"/>
</dbReference>
<feature type="binding site" evidence="8">
    <location>
        <position position="174"/>
    </location>
    <ligand>
        <name>ATP</name>
        <dbReference type="ChEBI" id="CHEBI:30616"/>
    </ligand>
</feature>
<feature type="region of interest" description="Domain III, AAA+ region" evidence="8">
    <location>
        <begin position="127"/>
        <end position="343"/>
    </location>
</feature>
<dbReference type="InterPro" id="IPR013317">
    <property type="entry name" value="DnaA_dom"/>
</dbReference>
<dbReference type="InterPro" id="IPR027417">
    <property type="entry name" value="P-loop_NTPase"/>
</dbReference>
<dbReference type="GO" id="GO:0005737">
    <property type="term" value="C:cytoplasm"/>
    <property type="evidence" value="ECO:0007669"/>
    <property type="project" value="UniProtKB-SubCell"/>
</dbReference>
<comment type="caution">
    <text evidence="14">The sequence shown here is derived from an EMBL/GenBank/DDBJ whole genome shotgun (WGS) entry which is preliminary data.</text>
</comment>
<evidence type="ECO:0000256" key="5">
    <source>
        <dbReference type="ARBA" id="ARBA00022840"/>
    </source>
</evidence>
<keyword evidence="5 8" id="KW-0067">ATP-binding</keyword>
<dbReference type="PANTHER" id="PTHR30050">
    <property type="entry name" value="CHROMOSOMAL REPLICATION INITIATOR PROTEIN DNAA"/>
    <property type="match status" value="1"/>
</dbReference>
<gene>
    <name evidence="8" type="primary">dnaA</name>
    <name evidence="14" type="ORF">A3C11_01600</name>
</gene>
<dbReference type="FunFam" id="3.40.50.300:FF:000668">
    <property type="entry name" value="Chromosomal replication initiator protein DnaA"/>
    <property type="match status" value="1"/>
</dbReference>
<dbReference type="SMART" id="SM00760">
    <property type="entry name" value="Bac_DnaA_C"/>
    <property type="match status" value="1"/>
</dbReference>
<feature type="domain" description="Chromosomal replication initiator DnaA C-terminal" evidence="13">
    <location>
        <begin position="371"/>
        <end position="440"/>
    </location>
</feature>
<dbReference type="CDD" id="cd06571">
    <property type="entry name" value="Bac_DnaA_C"/>
    <property type="match status" value="1"/>
</dbReference>
<dbReference type="GO" id="GO:0008289">
    <property type="term" value="F:lipid binding"/>
    <property type="evidence" value="ECO:0007669"/>
    <property type="project" value="UniProtKB-KW"/>
</dbReference>